<accession>A0ABN1K8Q3</accession>
<dbReference type="InterPro" id="IPR013783">
    <property type="entry name" value="Ig-like_fold"/>
</dbReference>
<evidence type="ECO:0000259" key="5">
    <source>
        <dbReference type="PROSITE" id="PS50825"/>
    </source>
</evidence>
<reference evidence="6 7" key="1">
    <citation type="journal article" date="2019" name="Int. J. Syst. Evol. Microbiol.">
        <title>The Global Catalogue of Microorganisms (GCM) 10K type strain sequencing project: providing services to taxonomists for standard genome sequencing and annotation.</title>
        <authorList>
            <consortium name="The Broad Institute Genomics Platform"/>
            <consortium name="The Broad Institute Genome Sequencing Center for Infectious Disease"/>
            <person name="Wu L."/>
            <person name="Ma J."/>
        </authorList>
    </citation>
    <scope>NUCLEOTIDE SEQUENCE [LARGE SCALE GENOMIC DNA]</scope>
    <source>
        <strain evidence="6 7">JCM 16231</strain>
    </source>
</reference>
<keyword evidence="7" id="KW-1185">Reference proteome</keyword>
<dbReference type="InterPro" id="IPR026444">
    <property type="entry name" value="Secre_tail"/>
</dbReference>
<name>A0ABN1K8Q3_9FLAO</name>
<feature type="domain" description="C-type lectin" evidence="4">
    <location>
        <begin position="365"/>
        <end position="468"/>
    </location>
</feature>
<dbReference type="RefSeq" id="WP_224454112.1">
    <property type="nucleotide sequence ID" value="NZ_BAAAGG010000005.1"/>
</dbReference>
<feature type="signal peptide" evidence="3">
    <location>
        <begin position="1"/>
        <end position="18"/>
    </location>
</feature>
<dbReference type="Pfam" id="PF18962">
    <property type="entry name" value="Por_Secre_tail"/>
    <property type="match status" value="1"/>
</dbReference>
<dbReference type="InterPro" id="IPR003410">
    <property type="entry name" value="HYR_dom"/>
</dbReference>
<gene>
    <name evidence="6" type="ORF">GCM10009433_15880</name>
</gene>
<keyword evidence="1 3" id="KW-0732">Signal</keyword>
<dbReference type="InterPro" id="IPR016187">
    <property type="entry name" value="CTDL_fold"/>
</dbReference>
<dbReference type="NCBIfam" id="TIGR04183">
    <property type="entry name" value="Por_Secre_tail"/>
    <property type="match status" value="1"/>
</dbReference>
<feature type="domain" description="HYR" evidence="5">
    <location>
        <begin position="437"/>
        <end position="531"/>
    </location>
</feature>
<dbReference type="Gene3D" id="2.60.40.10">
    <property type="entry name" value="Immunoglobulins"/>
    <property type="match status" value="1"/>
</dbReference>
<evidence type="ECO:0008006" key="8">
    <source>
        <dbReference type="Google" id="ProtNLM"/>
    </source>
</evidence>
<dbReference type="EMBL" id="BAAAGG010000005">
    <property type="protein sequence ID" value="GAA0758563.1"/>
    <property type="molecule type" value="Genomic_DNA"/>
</dbReference>
<evidence type="ECO:0000256" key="1">
    <source>
        <dbReference type="ARBA" id="ARBA00022729"/>
    </source>
</evidence>
<organism evidence="6 7">
    <name type="scientific">Psychroflexus lacisalsi</name>
    <dbReference type="NCBI Taxonomy" id="503928"/>
    <lineage>
        <taxon>Bacteria</taxon>
        <taxon>Pseudomonadati</taxon>
        <taxon>Bacteroidota</taxon>
        <taxon>Flavobacteriia</taxon>
        <taxon>Flavobacteriales</taxon>
        <taxon>Flavobacteriaceae</taxon>
        <taxon>Psychroflexus</taxon>
    </lineage>
</organism>
<dbReference type="Proteomes" id="UP001500185">
    <property type="component" value="Unassembled WGS sequence"/>
</dbReference>
<dbReference type="PROSITE" id="PS50825">
    <property type="entry name" value="HYR"/>
    <property type="match status" value="1"/>
</dbReference>
<dbReference type="PANTHER" id="PTHR24273:SF32">
    <property type="entry name" value="HYALIN"/>
    <property type="match status" value="1"/>
</dbReference>
<evidence type="ECO:0000256" key="2">
    <source>
        <dbReference type="ARBA" id="ARBA00022737"/>
    </source>
</evidence>
<protein>
    <recommendedName>
        <fullName evidence="8">HYR domain-containing protein</fullName>
    </recommendedName>
</protein>
<evidence type="ECO:0000313" key="7">
    <source>
        <dbReference type="Proteomes" id="UP001500185"/>
    </source>
</evidence>
<sequence length="935" mass="98789">MKQIYLLIILLSFSLSHGKGTHHLIPSSGFHSYSDNNIINTYNGKNKKIKLSNSKTNYQDQHSSVSVKSDIAYRKLDKAQSEIKNSMADPVINCISDQTASTDAGAATYTHSDRSWDPEVINVPTPAYLNTANWSSTASRGSTSTDEVRVFGEQRLRLAYNGNGVPRNGTYTFSTTADASGTISFDWFLNGCHSFFLSNANFRLWVGNTGNIVENLYTGGGCSFSNSGNSTLSLTAGQQWGIIVTGDHFDGTNLLNGRFEIYNFISRNYTLTGATTGTGTSLDGVEFSPGTTQVSWIAEDKDGNTSTCSFNITVEDNEAPTITCPEDITTTATNAVVNFDNPTVTDNVSSSFQYVSPGMTYIGRNGGKNFFISDQSFSGANAFADAVARGGFVATINDATQNAFIANALQANGITEAHIGYSDAASEGNFEWQDGSTSTYENWLPGEPNNTDGGEDYVTISSGGRWNDVGARGTGNVRYIFQLDQNDGFLIQTNGLASGSSFPIGVTTNTFEAHDAAGNNSSCSFDVTITDIPTVSTQNIDVDLDSSGNATITAASINDGSSAVSGISDLSIDVSTFECSNLGENTVTLTVTSNSGETATGTAIVTVIDNIAPTLVLQDVTVELSAEGTVSVDASAFDNGSFDNCGEITFSTNLVETLSCGSLGLIEVTVTATDASGNQSQNTAILTVEDNLSPAVVTQDITVELDVNGAATITAAQVENGSSDNCGVDSLVLDVTTFDCSDLGENTVTLTVTDASGNEASATAIVTVVDVSGPVLVTQDITVNLDENGSVTILPSDVLSSVEDNCTISQDITLSLDQDTFTAIGVYVVNLTSTDASGNSITAAAEVTVDNTLSVDDIDLNVEIKLYPNPASDNIYFEISNAKIQSISIYDINGRLIKTSDNISINVSELSSGIYFAKVEGERMKTFKVLRFIKK</sequence>
<comment type="caution">
    <text evidence="6">The sequence shown here is derived from an EMBL/GenBank/DDBJ whole genome shotgun (WGS) entry which is preliminary data.</text>
</comment>
<dbReference type="InterPro" id="IPR016186">
    <property type="entry name" value="C-type_lectin-like/link_sf"/>
</dbReference>
<dbReference type="PANTHER" id="PTHR24273">
    <property type="entry name" value="FI04643P-RELATED"/>
    <property type="match status" value="1"/>
</dbReference>
<proteinExistence type="predicted"/>
<keyword evidence="2" id="KW-0677">Repeat</keyword>
<dbReference type="Gene3D" id="3.10.100.10">
    <property type="entry name" value="Mannose-Binding Protein A, subunit A"/>
    <property type="match status" value="1"/>
</dbReference>
<dbReference type="Pfam" id="PF00059">
    <property type="entry name" value="Lectin_C"/>
    <property type="match status" value="1"/>
</dbReference>
<evidence type="ECO:0000313" key="6">
    <source>
        <dbReference type="EMBL" id="GAA0758563.1"/>
    </source>
</evidence>
<evidence type="ECO:0000256" key="3">
    <source>
        <dbReference type="SAM" id="SignalP"/>
    </source>
</evidence>
<evidence type="ECO:0000259" key="4">
    <source>
        <dbReference type="PROSITE" id="PS50041"/>
    </source>
</evidence>
<dbReference type="PROSITE" id="PS50041">
    <property type="entry name" value="C_TYPE_LECTIN_2"/>
    <property type="match status" value="1"/>
</dbReference>
<dbReference type="InterPro" id="IPR001304">
    <property type="entry name" value="C-type_lectin-like"/>
</dbReference>
<dbReference type="SUPFAM" id="SSF56436">
    <property type="entry name" value="C-type lectin-like"/>
    <property type="match status" value="1"/>
</dbReference>
<dbReference type="Pfam" id="PF02494">
    <property type="entry name" value="HYR"/>
    <property type="match status" value="1"/>
</dbReference>
<feature type="chain" id="PRO_5045704491" description="HYR domain-containing protein" evidence="3">
    <location>
        <begin position="19"/>
        <end position="935"/>
    </location>
</feature>
<dbReference type="SMART" id="SM00034">
    <property type="entry name" value="CLECT"/>
    <property type="match status" value="1"/>
</dbReference>